<sequence length="262" mass="26176">MRNPGHLLTRSALRDGRPAGSRRLRPSARVLAVFGMPAVLLLTGAAPAFADDDVSQETVTSAGFGMLGPVGLVAVALGVVGMTLGVVRQRRKARAKTEAEAGLGGAETADVAAADEETSPSFGEADRSALGGVSMAAHDLAPADDASDKASSGHGSEHVAAWEDPAPPAAATPNAPSHSATTPTRTVEPASSARTVSSAGIPTRNAVASRAAAAARLPAGRATNAKAAGTRGANAAKPHRAAQQGEAGTEDPIRPLSTLQQP</sequence>
<feature type="region of interest" description="Disordered" evidence="1">
    <location>
        <begin position="142"/>
        <end position="262"/>
    </location>
</feature>
<feature type="compositionally biased region" description="Low complexity" evidence="1">
    <location>
        <begin position="171"/>
        <end position="184"/>
    </location>
</feature>
<keyword evidence="2" id="KW-1133">Transmembrane helix</keyword>
<protein>
    <submittedName>
        <fullName evidence="3">Uncharacterized protein</fullName>
    </submittedName>
</protein>
<gene>
    <name evidence="3" type="ORF">ATK36_2543</name>
</gene>
<dbReference type="EMBL" id="PDJK01000002">
    <property type="protein sequence ID" value="PFG47498.1"/>
    <property type="molecule type" value="Genomic_DNA"/>
</dbReference>
<feature type="region of interest" description="Disordered" evidence="1">
    <location>
        <begin position="96"/>
        <end position="127"/>
    </location>
</feature>
<feature type="transmembrane region" description="Helical" evidence="2">
    <location>
        <begin position="66"/>
        <end position="87"/>
    </location>
</feature>
<evidence type="ECO:0000256" key="1">
    <source>
        <dbReference type="SAM" id="MobiDB-lite"/>
    </source>
</evidence>
<evidence type="ECO:0000313" key="4">
    <source>
        <dbReference type="Proteomes" id="UP000243542"/>
    </source>
</evidence>
<feature type="compositionally biased region" description="Low complexity" evidence="1">
    <location>
        <begin position="206"/>
        <end position="236"/>
    </location>
</feature>
<dbReference type="Proteomes" id="UP000243542">
    <property type="component" value="Unassembled WGS sequence"/>
</dbReference>
<organism evidence="3 4">
    <name type="scientific">Amycolatopsis sulphurea</name>
    <dbReference type="NCBI Taxonomy" id="76022"/>
    <lineage>
        <taxon>Bacteria</taxon>
        <taxon>Bacillati</taxon>
        <taxon>Actinomycetota</taxon>
        <taxon>Actinomycetes</taxon>
        <taxon>Pseudonocardiales</taxon>
        <taxon>Pseudonocardiaceae</taxon>
        <taxon>Amycolatopsis</taxon>
    </lineage>
</organism>
<reference evidence="3 4" key="1">
    <citation type="submission" date="2017-10" db="EMBL/GenBank/DDBJ databases">
        <title>Sequencing the genomes of 1000 actinobacteria strains.</title>
        <authorList>
            <person name="Klenk H.-P."/>
        </authorList>
    </citation>
    <scope>NUCLEOTIDE SEQUENCE [LARGE SCALE GENOMIC DNA]</scope>
    <source>
        <strain evidence="3 4">DSM 46092</strain>
    </source>
</reference>
<keyword evidence="2" id="KW-0472">Membrane</keyword>
<proteinExistence type="predicted"/>
<accession>A0A2A9F8K8</accession>
<keyword evidence="2" id="KW-0812">Transmembrane</keyword>
<name>A0A2A9F8K8_9PSEU</name>
<feature type="compositionally biased region" description="Low complexity" evidence="1">
    <location>
        <begin position="142"/>
        <end position="154"/>
    </location>
</feature>
<keyword evidence="4" id="KW-1185">Reference proteome</keyword>
<feature type="region of interest" description="Disordered" evidence="1">
    <location>
        <begin position="1"/>
        <end position="22"/>
    </location>
</feature>
<dbReference type="AlphaFoldDB" id="A0A2A9F8K8"/>
<evidence type="ECO:0000256" key="2">
    <source>
        <dbReference type="SAM" id="Phobius"/>
    </source>
</evidence>
<comment type="caution">
    <text evidence="3">The sequence shown here is derived from an EMBL/GenBank/DDBJ whole genome shotgun (WGS) entry which is preliminary data.</text>
</comment>
<evidence type="ECO:0000313" key="3">
    <source>
        <dbReference type="EMBL" id="PFG47498.1"/>
    </source>
</evidence>